<name>A0A099I2Y4_CLOIN</name>
<protein>
    <submittedName>
        <fullName evidence="2">Uncharacterized protein</fullName>
    </submittedName>
</protein>
<evidence type="ECO:0000313" key="5">
    <source>
        <dbReference type="EMBL" id="QJA04288.1"/>
    </source>
</evidence>
<reference evidence="4" key="2">
    <citation type="journal article" date="2019" name="Nat. Med.">
        <title>A library of human gut bacterial isolates paired with longitudinal multiomics data enables mechanistic microbiome research.</title>
        <authorList>
            <person name="Poyet M."/>
            <person name="Groussin M."/>
            <person name="Gibbons S.M."/>
            <person name="Avila-Pacheco J."/>
            <person name="Jiang X."/>
            <person name="Kearney S.M."/>
            <person name="Perrotta A.R."/>
            <person name="Berdy B."/>
            <person name="Zhao S."/>
            <person name="Lieberman T.D."/>
            <person name="Swanson P.K."/>
            <person name="Smith M."/>
            <person name="Roesemann S."/>
            <person name="Alexander J.E."/>
            <person name="Rich S.A."/>
            <person name="Livny J."/>
            <person name="Vlamakis H."/>
            <person name="Clish C."/>
            <person name="Bullock K."/>
            <person name="Deik A."/>
            <person name="Scott J."/>
            <person name="Pierce K.A."/>
            <person name="Xavier R.J."/>
            <person name="Alm E.J."/>
        </authorList>
    </citation>
    <scope>NUCLEOTIDE SEQUENCE</scope>
    <source>
        <strain evidence="4">BIOML-A12</strain>
    </source>
</reference>
<accession>A0A099I2Y4</accession>
<dbReference type="RefSeq" id="WP_002611090.1">
    <property type="nucleotide sequence ID" value="NZ_AP025565.1"/>
</dbReference>
<keyword evidence="1" id="KW-1133">Transmembrane helix</keyword>
<evidence type="ECO:0000313" key="4">
    <source>
        <dbReference type="EMBL" id="MZH57663.1"/>
    </source>
</evidence>
<feature type="transmembrane region" description="Helical" evidence="1">
    <location>
        <begin position="84"/>
        <end position="107"/>
    </location>
</feature>
<dbReference type="Proteomes" id="UP001203972">
    <property type="component" value="Unassembled WGS sequence"/>
</dbReference>
<gene>
    <name evidence="2" type="ORF">CIAN88_17535</name>
    <name evidence="5" type="ORF">G4D54_18590</name>
    <name evidence="4" type="ORF">GT664_18365</name>
    <name evidence="3" type="ORF">MKC95_09620</name>
</gene>
<dbReference type="AlphaFoldDB" id="A0A099I2Y4"/>
<evidence type="ECO:0000313" key="2">
    <source>
        <dbReference type="EMBL" id="KGJ51906.1"/>
    </source>
</evidence>
<reference evidence="3" key="4">
    <citation type="journal article" date="2022" name="Clin. Infect. Dis.">
        <title>Association between Clostridium innocuum and antibiotic-associated diarrhea in adults and children: A cross-sectional study and comparative genomics analysis.</title>
        <authorList>
            <person name="Cherny K.E."/>
            <person name="Muscat E.B."/>
            <person name="Balaji A."/>
            <person name="Mukherjee J."/>
            <person name="Ozer E.A."/>
            <person name="Angarone M.P."/>
            <person name="Hauser A.R."/>
            <person name="Sichel J.S."/>
            <person name="Amponsah E."/>
            <person name="Kociolek L.K."/>
        </authorList>
    </citation>
    <scope>NUCLEOTIDE SEQUENCE</scope>
    <source>
        <strain evidence="3">NU1-AC-029v</strain>
    </source>
</reference>
<evidence type="ECO:0000313" key="3">
    <source>
        <dbReference type="EMBL" id="MCR0233022.1"/>
    </source>
</evidence>
<organism evidence="2 6">
    <name type="scientific">Clostridium innocuum</name>
    <dbReference type="NCBI Taxonomy" id="1522"/>
    <lineage>
        <taxon>Bacteria</taxon>
        <taxon>Bacillati</taxon>
        <taxon>Bacillota</taxon>
        <taxon>Clostridia</taxon>
        <taxon>Eubacteriales</taxon>
        <taxon>Clostridiaceae</taxon>
        <taxon>Clostridium</taxon>
    </lineage>
</organism>
<keyword evidence="1" id="KW-0472">Membrane</keyword>
<keyword evidence="1" id="KW-0812">Transmembrane</keyword>
<evidence type="ECO:0000313" key="6">
    <source>
        <dbReference type="Proteomes" id="UP000030008"/>
    </source>
</evidence>
<evidence type="ECO:0000256" key="1">
    <source>
        <dbReference type="SAM" id="Phobius"/>
    </source>
</evidence>
<reference evidence="2 6" key="1">
    <citation type="submission" date="2014-08" db="EMBL/GenBank/DDBJ databases">
        <title>Clostridium innocuum, an unnegligible vancomycin-resistant pathogen causing extra-intestinal infections.</title>
        <authorList>
            <person name="Feng Y."/>
            <person name="Chiu C.-H."/>
        </authorList>
    </citation>
    <scope>NUCLEOTIDE SEQUENCE [LARGE SCALE GENOMIC DNA]</scope>
    <source>
        <strain evidence="2 6">AN88</strain>
    </source>
</reference>
<dbReference type="EMBL" id="JQIF01000092">
    <property type="protein sequence ID" value="KGJ51906.1"/>
    <property type="molecule type" value="Genomic_DNA"/>
</dbReference>
<dbReference type="EMBL" id="CP048838">
    <property type="protein sequence ID" value="QJA04288.1"/>
    <property type="molecule type" value="Genomic_DNA"/>
</dbReference>
<proteinExistence type="predicted"/>
<dbReference type="EMBL" id="WWTN01000040">
    <property type="protein sequence ID" value="MZH57663.1"/>
    <property type="molecule type" value="Genomic_DNA"/>
</dbReference>
<dbReference type="EMBL" id="JAKTMA010000014">
    <property type="protein sequence ID" value="MCR0233022.1"/>
    <property type="molecule type" value="Genomic_DNA"/>
</dbReference>
<dbReference type="Proteomes" id="UP000503330">
    <property type="component" value="Chromosome"/>
</dbReference>
<sequence length="108" mass="12358">MAKKKTTTGQTSARMVMDVLKKHYAFTPDTAVGYDAFKNLRLSTSVIAYTIANLMETDVIMKTDDDRYYFVEKNWNKVVHKVNFAYVILLGLPIIILLIFLGIQMLMS</sequence>
<dbReference type="Proteomes" id="UP000604383">
    <property type="component" value="Unassembled WGS sequence"/>
</dbReference>
<evidence type="ECO:0000313" key="7">
    <source>
        <dbReference type="Proteomes" id="UP000503330"/>
    </source>
</evidence>
<dbReference type="Proteomes" id="UP000030008">
    <property type="component" value="Unassembled WGS sequence"/>
</dbReference>
<dbReference type="GeneID" id="61927589"/>
<reference evidence="5 7" key="3">
    <citation type="submission" date="2020-02" db="EMBL/GenBank/DDBJ databases">
        <authorList>
            <person name="Kociolek L.K."/>
            <person name="Ozer E.A."/>
        </authorList>
    </citation>
    <scope>NUCLEOTIDE SEQUENCE [LARGE SCALE GENOMIC DNA]</scope>
    <source>
        <strain evidence="5 7">ATCC 14501</strain>
    </source>
</reference>